<protein>
    <submittedName>
        <fullName evidence="1">Uncharacterized protein</fullName>
    </submittedName>
</protein>
<accession>A0AA47P4X2</accession>
<dbReference type="Proteomes" id="UP001174136">
    <property type="component" value="Unassembled WGS sequence"/>
</dbReference>
<sequence>MRFEEKHKFFKRAIRNTQNFKNVAMTLATKHQKADAADKEAYNETPVGIIIIGEENSPLNPSRLGIILEGNVVFDGLANLPQAFCVLFGLTYALHLDYPKYMKNTFLFVQQVMFNLGKSQLPPKIQTLKNQLEE</sequence>
<keyword evidence="2" id="KW-1185">Reference proteome</keyword>
<evidence type="ECO:0000313" key="1">
    <source>
        <dbReference type="EMBL" id="KAK0147753.1"/>
    </source>
</evidence>
<name>A0AA47P4X2_MERPO</name>
<dbReference type="PANTHER" id="PTHR31025:SF19">
    <property type="entry name" value="SI:CH73-42K18.1-RELATED"/>
    <property type="match status" value="1"/>
</dbReference>
<reference evidence="1" key="1">
    <citation type="journal article" date="2023" name="Front. Mar. Sci.">
        <title>A new Merluccius polli reference genome to investigate the effects of global change in West African waters.</title>
        <authorList>
            <person name="Mateo J.L."/>
            <person name="Blanco-Fernandez C."/>
            <person name="Garcia-Vazquez E."/>
            <person name="Machado-Schiaffino G."/>
        </authorList>
    </citation>
    <scope>NUCLEOTIDE SEQUENCE</scope>
    <source>
        <strain evidence="1">C29</strain>
        <tissue evidence="1">Fin</tissue>
    </source>
</reference>
<dbReference type="PANTHER" id="PTHR31025">
    <property type="entry name" value="SI:CH211-196P9.1-RELATED"/>
    <property type="match status" value="1"/>
</dbReference>
<comment type="caution">
    <text evidence="1">The sequence shown here is derived from an EMBL/GenBank/DDBJ whole genome shotgun (WGS) entry which is preliminary data.</text>
</comment>
<evidence type="ECO:0000313" key="2">
    <source>
        <dbReference type="Proteomes" id="UP001174136"/>
    </source>
</evidence>
<proteinExistence type="predicted"/>
<gene>
    <name evidence="1" type="ORF">N1851_012541</name>
</gene>
<organism evidence="1 2">
    <name type="scientific">Merluccius polli</name>
    <name type="common">Benguela hake</name>
    <name type="synonym">Merluccius cadenati</name>
    <dbReference type="NCBI Taxonomy" id="89951"/>
    <lineage>
        <taxon>Eukaryota</taxon>
        <taxon>Metazoa</taxon>
        <taxon>Chordata</taxon>
        <taxon>Craniata</taxon>
        <taxon>Vertebrata</taxon>
        <taxon>Euteleostomi</taxon>
        <taxon>Actinopterygii</taxon>
        <taxon>Neopterygii</taxon>
        <taxon>Teleostei</taxon>
        <taxon>Neoteleostei</taxon>
        <taxon>Acanthomorphata</taxon>
        <taxon>Zeiogadaria</taxon>
        <taxon>Gadariae</taxon>
        <taxon>Gadiformes</taxon>
        <taxon>Gadoidei</taxon>
        <taxon>Merlucciidae</taxon>
        <taxon>Merluccius</taxon>
    </lineage>
</organism>
<dbReference type="AlphaFoldDB" id="A0AA47P4X2"/>
<dbReference type="EMBL" id="JAOPHQ010002282">
    <property type="protein sequence ID" value="KAK0147753.1"/>
    <property type="molecule type" value="Genomic_DNA"/>
</dbReference>